<feature type="transmembrane region" description="Helical" evidence="21">
    <location>
        <begin position="1719"/>
        <end position="1738"/>
    </location>
</feature>
<evidence type="ECO:0000256" key="3">
    <source>
        <dbReference type="ARBA" id="ARBA00022475"/>
    </source>
</evidence>
<dbReference type="InterPro" id="IPR005821">
    <property type="entry name" value="Ion_trans_dom"/>
</dbReference>
<dbReference type="PANTHER" id="PTHR45628">
    <property type="entry name" value="VOLTAGE-DEPENDENT CALCIUM CHANNEL TYPE A SUBUNIT ALPHA-1"/>
    <property type="match status" value="1"/>
</dbReference>
<feature type="transmembrane region" description="Helical" evidence="21">
    <location>
        <begin position="956"/>
        <end position="975"/>
    </location>
</feature>
<feature type="transmembrane region" description="Helical" evidence="21">
    <location>
        <begin position="990"/>
        <end position="1007"/>
    </location>
</feature>
<evidence type="ECO:0000256" key="8">
    <source>
        <dbReference type="ARBA" id="ARBA00022837"/>
    </source>
</evidence>
<dbReference type="GO" id="GO:0005891">
    <property type="term" value="C:voltage-gated calcium channel complex"/>
    <property type="evidence" value="ECO:0007669"/>
    <property type="project" value="InterPro"/>
</dbReference>
<dbReference type="InterPro" id="IPR050599">
    <property type="entry name" value="VDCC_alpha-1_subunit"/>
</dbReference>
<dbReference type="Pfam" id="PF00520">
    <property type="entry name" value="Ion_trans"/>
    <property type="match status" value="4"/>
</dbReference>
<dbReference type="Gene3D" id="1.10.287.70">
    <property type="match status" value="4"/>
</dbReference>
<proteinExistence type="inferred from homology"/>
<feature type="transmembrane region" description="Helical" evidence="21">
    <location>
        <begin position="760"/>
        <end position="786"/>
    </location>
</feature>
<keyword evidence="6 19" id="KW-0107">Calcium channel</keyword>
<keyword evidence="5 19" id="KW-0109">Calcium transport</keyword>
<evidence type="ECO:0000256" key="5">
    <source>
        <dbReference type="ARBA" id="ARBA00022568"/>
    </source>
</evidence>
<keyword evidence="24" id="KW-1185">Reference proteome</keyword>
<dbReference type="GO" id="GO:0008331">
    <property type="term" value="F:high voltage-gated calcium channel activity"/>
    <property type="evidence" value="ECO:0007669"/>
    <property type="project" value="TreeGrafter"/>
</dbReference>
<dbReference type="EMBL" id="MU251358">
    <property type="protein sequence ID" value="KAG9239431.1"/>
    <property type="molecule type" value="Genomic_DNA"/>
</dbReference>
<keyword evidence="13" id="KW-0325">Glycoprotein</keyword>
<evidence type="ECO:0000256" key="7">
    <source>
        <dbReference type="ARBA" id="ARBA00022692"/>
    </source>
</evidence>
<evidence type="ECO:0000256" key="20">
    <source>
        <dbReference type="SAM" id="MobiDB-lite"/>
    </source>
</evidence>
<protein>
    <recommendedName>
        <fullName evidence="17">Calcium-channel protein CCH1</fullName>
    </recommendedName>
</protein>
<evidence type="ECO:0000256" key="15">
    <source>
        <dbReference type="ARBA" id="ARBA00057587"/>
    </source>
</evidence>
<evidence type="ECO:0000256" key="18">
    <source>
        <dbReference type="PIRSR" id="PIRSR602077-1"/>
    </source>
</evidence>
<dbReference type="FunFam" id="1.10.287.70:FF:000118">
    <property type="entry name" value="Calcium channel subunit Cch1"/>
    <property type="match status" value="1"/>
</dbReference>
<keyword evidence="11" id="KW-0406">Ion transport</keyword>
<evidence type="ECO:0000256" key="16">
    <source>
        <dbReference type="ARBA" id="ARBA00061395"/>
    </source>
</evidence>
<feature type="transmembrane region" description="Helical" evidence="21">
    <location>
        <begin position="400"/>
        <end position="422"/>
    </location>
</feature>
<keyword evidence="9 19" id="KW-0851">Voltage-gated channel</keyword>
<keyword evidence="3" id="KW-1003">Cell membrane</keyword>
<comment type="subcellular location">
    <subcellularLocation>
        <location evidence="1">Cell membrane</location>
        <topology evidence="1">Multi-pass membrane protein</topology>
    </subcellularLocation>
    <subcellularLocation>
        <location evidence="19">Membrane</location>
        <topology evidence="19">Multi-pass membrane protein</topology>
    </subcellularLocation>
</comment>
<dbReference type="PANTHER" id="PTHR45628:SF7">
    <property type="entry name" value="VOLTAGE-DEPENDENT CALCIUM CHANNEL TYPE A SUBUNIT ALPHA-1"/>
    <property type="match status" value="1"/>
</dbReference>
<feature type="compositionally biased region" description="Low complexity" evidence="20">
    <location>
        <begin position="2144"/>
        <end position="2160"/>
    </location>
</feature>
<keyword evidence="12 21" id="KW-0472">Membrane</keyword>
<comment type="similarity">
    <text evidence="16 19">Belongs to the calcium channel alpha-1 subunit (TC 1.A.1.11) family.</text>
</comment>
<dbReference type="FunFam" id="1.20.120.350:FF:000079">
    <property type="entry name" value="Calcium channel subunit Cch1"/>
    <property type="match status" value="1"/>
</dbReference>
<evidence type="ECO:0000256" key="1">
    <source>
        <dbReference type="ARBA" id="ARBA00004651"/>
    </source>
</evidence>
<dbReference type="OrthoDB" id="416585at2759"/>
<evidence type="ECO:0000313" key="23">
    <source>
        <dbReference type="EMBL" id="KAG9239431.1"/>
    </source>
</evidence>
<dbReference type="FunFam" id="1.10.287.70:FF:000093">
    <property type="entry name" value="Calcium channel subunit Cch1"/>
    <property type="match status" value="1"/>
</dbReference>
<feature type="compositionally biased region" description="Polar residues" evidence="20">
    <location>
        <begin position="2122"/>
        <end position="2137"/>
    </location>
</feature>
<feature type="region of interest" description="Disordered" evidence="20">
    <location>
        <begin position="2142"/>
        <end position="2161"/>
    </location>
</feature>
<evidence type="ECO:0000256" key="14">
    <source>
        <dbReference type="ARBA" id="ARBA00023303"/>
    </source>
</evidence>
<keyword evidence="18" id="KW-0479">Metal-binding</keyword>
<feature type="transmembrane region" description="Helical" evidence="21">
    <location>
        <begin position="1622"/>
        <end position="1640"/>
    </location>
</feature>
<feature type="binding site" evidence="18">
    <location>
        <position position="1481"/>
    </location>
    <ligand>
        <name>Ca(2+)</name>
        <dbReference type="ChEBI" id="CHEBI:29108"/>
    </ligand>
</feature>
<dbReference type="InterPro" id="IPR002077">
    <property type="entry name" value="VDCCAlpha1"/>
</dbReference>
<feature type="transmembrane region" description="Helical" evidence="21">
    <location>
        <begin position="1333"/>
        <end position="1352"/>
    </location>
</feature>
<feature type="region of interest" description="Disordered" evidence="20">
    <location>
        <begin position="361"/>
        <end position="381"/>
    </location>
</feature>
<feature type="region of interest" description="Disordered" evidence="20">
    <location>
        <begin position="2053"/>
        <end position="2137"/>
    </location>
</feature>
<dbReference type="PROSITE" id="PS50222">
    <property type="entry name" value="EF_HAND_2"/>
    <property type="match status" value="1"/>
</dbReference>
<feature type="transmembrane region" description="Helical" evidence="21">
    <location>
        <begin position="1590"/>
        <end position="1610"/>
    </location>
</feature>
<feature type="compositionally biased region" description="Low complexity" evidence="20">
    <location>
        <begin position="236"/>
        <end position="245"/>
    </location>
</feature>
<reference evidence="23" key="1">
    <citation type="journal article" date="2021" name="IMA Fungus">
        <title>Genomic characterization of three marine fungi, including Emericellopsis atlantica sp. nov. with signatures of a generalist lifestyle and marine biomass degradation.</title>
        <authorList>
            <person name="Hagestad O.C."/>
            <person name="Hou L."/>
            <person name="Andersen J.H."/>
            <person name="Hansen E.H."/>
            <person name="Altermark B."/>
            <person name="Li C."/>
            <person name="Kuhnert E."/>
            <person name="Cox R.J."/>
            <person name="Crous P.W."/>
            <person name="Spatafora J.W."/>
            <person name="Lail K."/>
            <person name="Amirebrahimi M."/>
            <person name="Lipzen A."/>
            <person name="Pangilinan J."/>
            <person name="Andreopoulos W."/>
            <person name="Hayes R.D."/>
            <person name="Ng V."/>
            <person name="Grigoriev I.V."/>
            <person name="Jackson S.A."/>
            <person name="Sutton T.D.S."/>
            <person name="Dobson A.D.W."/>
            <person name="Rama T."/>
        </authorList>
    </citation>
    <scope>NUCLEOTIDE SEQUENCE</scope>
    <source>
        <strain evidence="23">TRa018bII</strain>
    </source>
</reference>
<feature type="transmembrane region" description="Helical" evidence="21">
    <location>
        <begin position="1682"/>
        <end position="1699"/>
    </location>
</feature>
<feature type="transmembrane region" description="Helical" evidence="21">
    <location>
        <begin position="1652"/>
        <end position="1670"/>
    </location>
</feature>
<dbReference type="Gene3D" id="1.10.238.10">
    <property type="entry name" value="EF-hand"/>
    <property type="match status" value="1"/>
</dbReference>
<feature type="transmembrane region" description="Helical" evidence="21">
    <location>
        <begin position="1296"/>
        <end position="1318"/>
    </location>
</feature>
<keyword evidence="14" id="KW-0407">Ion channel</keyword>
<feature type="region of interest" description="Disordered" evidence="20">
    <location>
        <begin position="188"/>
        <end position="268"/>
    </location>
</feature>
<organism evidence="23 24">
    <name type="scientific">Amylocarpus encephaloides</name>
    <dbReference type="NCBI Taxonomy" id="45428"/>
    <lineage>
        <taxon>Eukaryota</taxon>
        <taxon>Fungi</taxon>
        <taxon>Dikarya</taxon>
        <taxon>Ascomycota</taxon>
        <taxon>Pezizomycotina</taxon>
        <taxon>Leotiomycetes</taxon>
        <taxon>Helotiales</taxon>
        <taxon>Helotiales incertae sedis</taxon>
        <taxon>Amylocarpus</taxon>
    </lineage>
</organism>
<evidence type="ECO:0000259" key="22">
    <source>
        <dbReference type="PROSITE" id="PS50222"/>
    </source>
</evidence>
<feature type="transmembrane region" description="Helical" evidence="21">
    <location>
        <begin position="1028"/>
        <end position="1052"/>
    </location>
</feature>
<feature type="transmembrane region" description="Helical" evidence="21">
    <location>
        <begin position="832"/>
        <end position="852"/>
    </location>
</feature>
<keyword evidence="10 21" id="KW-1133">Transmembrane helix</keyword>
<keyword evidence="4" id="KW-0597">Phosphoprotein</keyword>
<evidence type="ECO:0000256" key="4">
    <source>
        <dbReference type="ARBA" id="ARBA00022553"/>
    </source>
</evidence>
<comment type="caution">
    <text evidence="23">The sequence shown here is derived from an EMBL/GenBank/DDBJ whole genome shotgun (WGS) entry which is preliminary data.</text>
</comment>
<feature type="compositionally biased region" description="Pro residues" evidence="20">
    <location>
        <begin position="1"/>
        <end position="18"/>
    </location>
</feature>
<feature type="transmembrane region" description="Helical" evidence="21">
    <location>
        <begin position="1509"/>
        <end position="1531"/>
    </location>
</feature>
<feature type="transmembrane region" description="Helical" evidence="21">
    <location>
        <begin position="864"/>
        <end position="882"/>
    </location>
</feature>
<dbReference type="SUPFAM" id="SSF81324">
    <property type="entry name" value="Voltage-gated potassium channels"/>
    <property type="match status" value="4"/>
</dbReference>
<dbReference type="GO" id="GO:0098703">
    <property type="term" value="P:calcium ion import across plasma membrane"/>
    <property type="evidence" value="ECO:0007669"/>
    <property type="project" value="TreeGrafter"/>
</dbReference>
<evidence type="ECO:0000256" key="9">
    <source>
        <dbReference type="ARBA" id="ARBA00022882"/>
    </source>
</evidence>
<feature type="transmembrane region" description="Helical" evidence="21">
    <location>
        <begin position="578"/>
        <end position="603"/>
    </location>
</feature>
<keyword evidence="2" id="KW-0813">Transport</keyword>
<feature type="region of interest" description="Disordered" evidence="20">
    <location>
        <begin position="297"/>
        <end position="346"/>
    </location>
</feature>
<keyword evidence="8 18" id="KW-0106">Calcium</keyword>
<dbReference type="GO" id="GO:0005509">
    <property type="term" value="F:calcium ion binding"/>
    <property type="evidence" value="ECO:0007669"/>
    <property type="project" value="InterPro"/>
</dbReference>
<evidence type="ECO:0000256" key="19">
    <source>
        <dbReference type="RuleBase" id="RU003808"/>
    </source>
</evidence>
<gene>
    <name evidence="23" type="ORF">BJ875DRAFT_479336</name>
</gene>
<name>A0A9P8CBQ5_9HELO</name>
<feature type="transmembrane region" description="Helical" evidence="21">
    <location>
        <begin position="1254"/>
        <end position="1276"/>
    </location>
</feature>
<evidence type="ECO:0000256" key="21">
    <source>
        <dbReference type="SAM" id="Phobius"/>
    </source>
</evidence>
<evidence type="ECO:0000256" key="11">
    <source>
        <dbReference type="ARBA" id="ARBA00023065"/>
    </source>
</evidence>
<feature type="region of interest" description="Disordered" evidence="20">
    <location>
        <begin position="1134"/>
        <end position="1153"/>
    </location>
</feature>
<dbReference type="Gene3D" id="1.20.120.350">
    <property type="entry name" value="Voltage-gated potassium channels. Chain C"/>
    <property type="match status" value="4"/>
</dbReference>
<dbReference type="InterPro" id="IPR027359">
    <property type="entry name" value="Volt_channel_dom_sf"/>
</dbReference>
<dbReference type="PRINTS" id="PR00167">
    <property type="entry name" value="CACHANNEL"/>
</dbReference>
<feature type="transmembrane region" description="Helical" evidence="21">
    <location>
        <begin position="1395"/>
        <end position="1414"/>
    </location>
</feature>
<feature type="transmembrane region" description="Helical" evidence="21">
    <location>
        <begin position="1806"/>
        <end position="1831"/>
    </location>
</feature>
<accession>A0A9P8CBQ5</accession>
<dbReference type="Proteomes" id="UP000824998">
    <property type="component" value="Unassembled WGS sequence"/>
</dbReference>
<evidence type="ECO:0000256" key="12">
    <source>
        <dbReference type="ARBA" id="ARBA00023136"/>
    </source>
</evidence>
<comment type="function">
    <text evidence="15">Voltage-gated, high-affinity calcium channel that functions together with MID1 to mediate calcium entry into cells. Required during conditions of environmental stress.</text>
</comment>
<evidence type="ECO:0000256" key="2">
    <source>
        <dbReference type="ARBA" id="ARBA00022448"/>
    </source>
</evidence>
<feature type="transmembrane region" description="Helical" evidence="21">
    <location>
        <begin position="442"/>
        <end position="464"/>
    </location>
</feature>
<feature type="transmembrane region" description="Helical" evidence="21">
    <location>
        <begin position="894"/>
        <end position="911"/>
    </location>
</feature>
<sequence>MPSPNPQDRPHPSTPPGAIPLRDLEPPPESADIGDGRRQHTRGRSLLGGLSRPTSGHSDGPQYERLRNTSPTPRETTRTRQTAPLSIPNQGRGNDGSEAVSPVDPLEFAIASSFSGLAVPDINISHAPTVSAAYSPSPFATYGSQDIDFMSPSPYGDGGGDDIGYSSTYFSTESDSIPLTDASHLQPISGAAGYSSGGQGHDRSGSFHSINFDSSDSAVRRRSSRPGDGYGGSGHGLSPSSGRSRAPSYGNALTPEGRNRSRSPSTTSGAFLRAGSIVRAMSQRVVNISGEAEYIEASARRATRVSRVSRESSLPTMTGRGDEEEARFQPKHRKDPLAADPNTQANLPTAPVEKAIKFFGKGEPDPSINEEDEKPPNPLRGKSLGIFSADSKIRNWLCDLLVYPFTEPVILILIMVQTILLAVESSSDVFKNPRPMSWGGSIIDYAILGLFIIFTLELVARIIVSGLIMNAPEYSSSNRAAGAKAVVMERYHTIFKPQRNSSLRAPRPSPSISAQTVIRSFTAIQGDQVKTVEQAQRLQLARRAFLRHGFNRLDFVAVLAFWAAFVLGVTGLEQRQHLYVFRMLSCLRILRLLALTHGTAIILRSLKKAAPLLVNVSFLIGFFWLLFAIIGVQSFKSSFDRQCVWVDPSDPLNKTGTAWINSGQFCGGQFINNASGGHETWKLGPLDGNTHVDNLTSSGSAVKGYLCAEGSYCLQLQPSQLPFNGTVSFDNIFQSLELVFVVMTANTWSDLMYHTMDSDYLATALFFASSIMIMMLWLLNLLIAVITSSFQVIREEGKASAFAAHVKGMLPTHDPEAPHRLGAFKRIFDKTYWFWIIAIAFDLVCQACRSASMSENRAQFINNAEVVVTFLLLVEIILRFAVDWRGFTRNKKNWFDLGLVVITTIILLPPIRNSERPYAWLTLFQLMRIYRVIIAVPITRQLITLVLGNSSGIANLMLFVFLITFLISIFAVQLFRGELAAQDANGDDTIATFATIYNAFLGMYQVLSSEDWTSILYNVTGVGRFKDTGWIGAAFFIGWFILANFILVNMFIAVIQENFDVSEDEKRMHQVKAFLNRKELGDGSSNLSLSAIFRFGKSRTAKDPLDYGPATMEMLLKDAVVKDFLDDEIRAAEQATPTPDTPPAPVAPTKQGVLGGIRGKFTRVFNREPNPFYSNIQFSSRPDDTTDARTLAKEAVSATSQRKKAQRDFLARHPTYNNALYIFKPSNPIRRVCQRIVGPGRGSERIDGVEPHRVVWYAFSAFIYAAIVAMVLLACVTTPLYQKEYFDKHTFSVRNWFVWVDMSFALVFSVEALIKAIADGLFWTPNAYFRSSWGMIDLVVLVTFWISVITSFKDDGEISRAVGAFKALRALRLLNVSDSARETFHSLIIVGGSKFFSAAFVSLSLLIPFAIYGLNLFNGQLVACSDDSGITNLNDCFGEYQATPYNDAWPMIAPRVASNQWFNFDDFGNSLFLLFQLTSQEGWIDVMWAAESITGRGLQPRTLASQGNAVFFVMFNLLATVFVLTLFISVFMRNYTEQTGVAFLTADQRSWLELRKLLKQVSPSKRPSTAISRGWKDWCYKRAVRKHGKWQRAMTIILVLHLILLLVEYYPESSRLDTARNWVFVVFTAFYMANLVIRIVGLSWSRFWRSSWDVFSILAIGGTLVSTIILLVDGADGKQQQIYVQLHKLFLVSVVLLLIPRNDALDQLFKTAAASLTNIGNLLATWFVFFLVFAIALTQTFGLTRFGSDETGNLNFRSVPKALILLFKMSAGEGWNHIMMDFASIEPPLCIRGESFFRSDCGSTNWAYALFITWNILSMYIFVSLFVSLIYESFSYVYQHSSGLGKVSREELRRFKQAWATLDPEGTGYITKEQFPRLLGELSGVFSMRIYDHENSVQRILEDIQTEGTSGRISSMAATGGSSGVDLKALNKRLALIDPAKVRKTRARYNLFFEEVMVSADIDRGISFTTVLMILAHYNVISDSKSLRLEEFLRRRARIQRVEEEIRRRVVLGFFDTMYWSRRFRRHLEKKRSGRMTDVPQLGPEVYVDYEEEATPQARPRPTGAQRLSPMDGTVDPRTSFITHGLDGVDGARRHRPQESSTSSFGGFASLGGPLSPASPGRSPQLSPHRPTNSNISLEAGELSGQNSASSSRRGSAVSAENVLEVLDNSAWGESIRKSFTVRRPNRGGGGTQ</sequence>
<dbReference type="FunFam" id="1.20.120.350:FF:000098">
    <property type="entry name" value="Calcium channel subunit Cch1"/>
    <property type="match status" value="1"/>
</dbReference>
<feature type="compositionally biased region" description="Low complexity" evidence="20">
    <location>
        <begin position="68"/>
        <end position="84"/>
    </location>
</feature>
<feature type="transmembrane region" description="Helical" evidence="21">
    <location>
        <begin position="553"/>
        <end position="572"/>
    </location>
</feature>
<evidence type="ECO:0000256" key="13">
    <source>
        <dbReference type="ARBA" id="ARBA00023180"/>
    </source>
</evidence>
<feature type="region of interest" description="Disordered" evidence="20">
    <location>
        <begin position="1"/>
        <end position="100"/>
    </location>
</feature>
<dbReference type="FunFam" id="1.20.120.350:FF:000063">
    <property type="entry name" value="Calcium channel subunit Cch1"/>
    <property type="match status" value="1"/>
</dbReference>
<evidence type="ECO:0000313" key="24">
    <source>
        <dbReference type="Proteomes" id="UP000824998"/>
    </source>
</evidence>
<keyword evidence="7 21" id="KW-0812">Transmembrane</keyword>
<evidence type="ECO:0000256" key="10">
    <source>
        <dbReference type="ARBA" id="ARBA00022989"/>
    </source>
</evidence>
<evidence type="ECO:0000256" key="6">
    <source>
        <dbReference type="ARBA" id="ARBA00022673"/>
    </source>
</evidence>
<feature type="domain" description="EF-hand" evidence="22">
    <location>
        <begin position="1850"/>
        <end position="1885"/>
    </location>
</feature>
<feature type="transmembrane region" description="Helical" evidence="21">
    <location>
        <begin position="612"/>
        <end position="632"/>
    </location>
</feature>
<dbReference type="InterPro" id="IPR002048">
    <property type="entry name" value="EF_hand_dom"/>
</dbReference>
<evidence type="ECO:0000256" key="17">
    <source>
        <dbReference type="ARBA" id="ARBA00067459"/>
    </source>
</evidence>